<dbReference type="EMBL" id="KL596803">
    <property type="protein sequence ID" value="KER24609.1"/>
    <property type="molecule type" value="Genomic_DNA"/>
</dbReference>
<organism evidence="3 4">
    <name type="scientific">Opisthorchis viverrini</name>
    <name type="common">Southeast Asian liver fluke</name>
    <dbReference type="NCBI Taxonomy" id="6198"/>
    <lineage>
        <taxon>Eukaryota</taxon>
        <taxon>Metazoa</taxon>
        <taxon>Spiralia</taxon>
        <taxon>Lophotrochozoa</taxon>
        <taxon>Platyhelminthes</taxon>
        <taxon>Trematoda</taxon>
        <taxon>Digenea</taxon>
        <taxon>Opisthorchiida</taxon>
        <taxon>Opisthorchiata</taxon>
        <taxon>Opisthorchiidae</taxon>
        <taxon>Opisthorchis</taxon>
    </lineage>
</organism>
<protein>
    <recommendedName>
        <fullName evidence="2">UPA domain-containing protein</fullName>
    </recommendedName>
</protein>
<dbReference type="InterPro" id="IPR033772">
    <property type="entry name" value="UPA"/>
</dbReference>
<dbReference type="CTD" id="20328540"/>
<feature type="domain" description="UPA" evidence="2">
    <location>
        <begin position="154"/>
        <end position="226"/>
    </location>
</feature>
<dbReference type="RefSeq" id="XP_009171643.1">
    <property type="nucleotide sequence ID" value="XM_009173379.1"/>
</dbReference>
<name>A0A075AAM0_OPIVI</name>
<dbReference type="AlphaFoldDB" id="A0A075AAM0"/>
<accession>A0A075AAM0</accession>
<feature type="non-terminal residue" evidence="3">
    <location>
        <position position="1"/>
    </location>
</feature>
<dbReference type="Proteomes" id="UP000054324">
    <property type="component" value="Unassembled WGS sequence"/>
</dbReference>
<evidence type="ECO:0000313" key="3">
    <source>
        <dbReference type="EMBL" id="KER24609.1"/>
    </source>
</evidence>
<reference evidence="3 4" key="1">
    <citation type="submission" date="2013-11" db="EMBL/GenBank/DDBJ databases">
        <title>Opisthorchis viverrini - life in the bile duct.</title>
        <authorList>
            <person name="Young N.D."/>
            <person name="Nagarajan N."/>
            <person name="Lin S.J."/>
            <person name="Korhonen P.K."/>
            <person name="Jex A.R."/>
            <person name="Hall R.S."/>
            <person name="Safavi-Hemami H."/>
            <person name="Kaewkong W."/>
            <person name="Bertrand D."/>
            <person name="Gao S."/>
            <person name="Seet Q."/>
            <person name="Wongkham S."/>
            <person name="Teh B.T."/>
            <person name="Wongkham C."/>
            <person name="Intapan P.M."/>
            <person name="Maleewong W."/>
            <person name="Yang X."/>
            <person name="Hu M."/>
            <person name="Wang Z."/>
            <person name="Hofmann A."/>
            <person name="Sternberg P.W."/>
            <person name="Tan P."/>
            <person name="Wang J."/>
            <person name="Gasser R.B."/>
        </authorList>
    </citation>
    <scope>NUCLEOTIDE SEQUENCE [LARGE SCALE GENOMIC DNA]</scope>
</reference>
<dbReference type="STRING" id="6198.A0A075AAM0"/>
<feature type="region of interest" description="Disordered" evidence="1">
    <location>
        <begin position="14"/>
        <end position="38"/>
    </location>
</feature>
<gene>
    <name evidence="3" type="ORF">T265_14374</name>
</gene>
<dbReference type="GeneID" id="20328540"/>
<evidence type="ECO:0000256" key="1">
    <source>
        <dbReference type="SAM" id="MobiDB-lite"/>
    </source>
</evidence>
<dbReference type="Pfam" id="PF17217">
    <property type="entry name" value="UPA"/>
    <property type="match status" value="1"/>
</dbReference>
<proteinExistence type="predicted"/>
<dbReference type="KEGG" id="ovi:T265_14374"/>
<feature type="non-terminal residue" evidence="3">
    <location>
        <position position="233"/>
    </location>
</feature>
<keyword evidence="4" id="KW-1185">Reference proteome</keyword>
<evidence type="ECO:0000313" key="4">
    <source>
        <dbReference type="Proteomes" id="UP000054324"/>
    </source>
</evidence>
<sequence>QSLIALPDDERNPAVLGSRKCSKPTSPNILTEGGSSGDSPVNTCTTLFLSGGEQSGTEGSSASLSQVQQKQVKPTNYYHLYAKPQSLLMCSRFCLQDRLQDEEVITYAWKRIPPDGGILSIEETGERQTFGVPSAHAGRIFMSLPSTTCEASVAKLLRFAAFTAPCDTTRDNSIRIYVLPDTNDTLKIVTRIEMKLGGKLVDLSRQFPFSDDGGCLIFQIVALSDGFRSRLPG</sequence>
<evidence type="ECO:0000259" key="2">
    <source>
        <dbReference type="Pfam" id="PF17217"/>
    </source>
</evidence>